<sequence>MKAIFLLGVVFTGLSNAIIQNSVSGWTIPSSGQPYYLVNENLYQCTVIGSFDFGYATQYEGTQPEPTKRSEKYGFNIYSLLEGQFAMNFLNIYMWNCRFRFNPFYIEPYNQYVIWDSPLSGSFHLYLQGTRNIKFLDFTTLITENTYVIKKSLEEAFDPSTNLIPDAQDKYLEEDYENRYKDAFWKFNVFDILGQDTSSWQGSQTYYGPVKLF</sequence>
<reference evidence="2 3" key="1">
    <citation type="submission" date="2014-06" db="EMBL/GenBank/DDBJ databases">
        <authorList>
            <person name="Swart Estienne"/>
        </authorList>
    </citation>
    <scope>NUCLEOTIDE SEQUENCE [LARGE SCALE GENOMIC DNA]</scope>
    <source>
        <strain evidence="2 3">130c</strain>
    </source>
</reference>
<proteinExistence type="predicted"/>
<evidence type="ECO:0000313" key="3">
    <source>
        <dbReference type="Proteomes" id="UP000039865"/>
    </source>
</evidence>
<dbReference type="InParanoid" id="A0A078AHC6"/>
<feature type="signal peptide" evidence="1">
    <location>
        <begin position="1"/>
        <end position="17"/>
    </location>
</feature>
<organism evidence="2 3">
    <name type="scientific">Stylonychia lemnae</name>
    <name type="common">Ciliate</name>
    <dbReference type="NCBI Taxonomy" id="5949"/>
    <lineage>
        <taxon>Eukaryota</taxon>
        <taxon>Sar</taxon>
        <taxon>Alveolata</taxon>
        <taxon>Ciliophora</taxon>
        <taxon>Intramacronucleata</taxon>
        <taxon>Spirotrichea</taxon>
        <taxon>Stichotrichia</taxon>
        <taxon>Sporadotrichida</taxon>
        <taxon>Oxytrichidae</taxon>
        <taxon>Stylonychinae</taxon>
        <taxon>Stylonychia</taxon>
    </lineage>
</organism>
<dbReference type="AlphaFoldDB" id="A0A078AHC6"/>
<feature type="chain" id="PRO_5001729418" evidence="1">
    <location>
        <begin position="18"/>
        <end position="213"/>
    </location>
</feature>
<dbReference type="Proteomes" id="UP000039865">
    <property type="component" value="Unassembled WGS sequence"/>
</dbReference>
<dbReference type="EMBL" id="CCKQ01008778">
    <property type="protein sequence ID" value="CDW80243.1"/>
    <property type="molecule type" value="Genomic_DNA"/>
</dbReference>
<protein>
    <submittedName>
        <fullName evidence="2">Uncharacterized protein</fullName>
    </submittedName>
</protein>
<keyword evidence="1" id="KW-0732">Signal</keyword>
<gene>
    <name evidence="2" type="primary">Contig15067.g16059</name>
    <name evidence="2" type="ORF">STYLEM_9239</name>
</gene>
<name>A0A078AHC6_STYLE</name>
<evidence type="ECO:0000313" key="2">
    <source>
        <dbReference type="EMBL" id="CDW80243.1"/>
    </source>
</evidence>
<accession>A0A078AHC6</accession>
<keyword evidence="3" id="KW-1185">Reference proteome</keyword>
<evidence type="ECO:0000256" key="1">
    <source>
        <dbReference type="SAM" id="SignalP"/>
    </source>
</evidence>